<feature type="compositionally biased region" description="Acidic residues" evidence="4">
    <location>
        <begin position="63"/>
        <end position="75"/>
    </location>
</feature>
<dbReference type="InterPro" id="IPR036770">
    <property type="entry name" value="Ankyrin_rpt-contain_sf"/>
</dbReference>
<dbReference type="PROSITE" id="PS50892">
    <property type="entry name" value="V_SNARE"/>
    <property type="match status" value="1"/>
</dbReference>
<evidence type="ECO:0000256" key="2">
    <source>
        <dbReference type="PROSITE-ProRule" id="PRU00290"/>
    </source>
</evidence>
<dbReference type="CDD" id="cd15843">
    <property type="entry name" value="R-SNARE"/>
    <property type="match status" value="1"/>
</dbReference>
<evidence type="ECO:0000256" key="4">
    <source>
        <dbReference type="SAM" id="MobiDB-lite"/>
    </source>
</evidence>
<dbReference type="SUPFAM" id="SSF48403">
    <property type="entry name" value="Ankyrin repeat"/>
    <property type="match status" value="1"/>
</dbReference>
<evidence type="ECO:0000256" key="1">
    <source>
        <dbReference type="PROSITE-ProRule" id="PRU00023"/>
    </source>
</evidence>
<dbReference type="SUPFAM" id="SSF58038">
    <property type="entry name" value="SNARE fusion complex"/>
    <property type="match status" value="1"/>
</dbReference>
<evidence type="ECO:0000313" key="7">
    <source>
        <dbReference type="Proteomes" id="UP000095751"/>
    </source>
</evidence>
<dbReference type="EMBL" id="KV784358">
    <property type="protein sequence ID" value="OEU16285.1"/>
    <property type="molecule type" value="Genomic_DNA"/>
</dbReference>
<dbReference type="PROSITE" id="PS50088">
    <property type="entry name" value="ANK_REPEAT"/>
    <property type="match status" value="1"/>
</dbReference>
<dbReference type="PROSITE" id="PS50297">
    <property type="entry name" value="ANK_REP_REGION"/>
    <property type="match status" value="1"/>
</dbReference>
<feature type="compositionally biased region" description="Low complexity" evidence="4">
    <location>
        <begin position="457"/>
        <end position="468"/>
    </location>
</feature>
<dbReference type="AlphaFoldDB" id="A0A1E7FE09"/>
<dbReference type="Gene3D" id="1.25.40.20">
    <property type="entry name" value="Ankyrin repeat-containing domain"/>
    <property type="match status" value="1"/>
</dbReference>
<keyword evidence="7" id="KW-1185">Reference proteome</keyword>
<dbReference type="Pfam" id="PF00957">
    <property type="entry name" value="Synaptobrevin"/>
    <property type="match status" value="1"/>
</dbReference>
<feature type="domain" description="V-SNARE coiled-coil homology" evidence="5">
    <location>
        <begin position="453"/>
        <end position="513"/>
    </location>
</feature>
<organism evidence="6 7">
    <name type="scientific">Fragilariopsis cylindrus CCMP1102</name>
    <dbReference type="NCBI Taxonomy" id="635003"/>
    <lineage>
        <taxon>Eukaryota</taxon>
        <taxon>Sar</taxon>
        <taxon>Stramenopiles</taxon>
        <taxon>Ochrophyta</taxon>
        <taxon>Bacillariophyta</taxon>
        <taxon>Bacillariophyceae</taxon>
        <taxon>Bacillariophycidae</taxon>
        <taxon>Bacillariales</taxon>
        <taxon>Bacillariaceae</taxon>
        <taxon>Fragilariopsis</taxon>
    </lineage>
</organism>
<gene>
    <name evidence="6" type="ORF">FRACYDRAFT_238876</name>
</gene>
<feature type="coiled-coil region" evidence="3">
    <location>
        <begin position="482"/>
        <end position="509"/>
    </location>
</feature>
<dbReference type="InParanoid" id="A0A1E7FE09"/>
<dbReference type="Gene3D" id="1.20.5.110">
    <property type="match status" value="1"/>
</dbReference>
<proteinExistence type="predicted"/>
<name>A0A1E7FE09_9STRA</name>
<keyword evidence="1" id="KW-0040">ANK repeat</keyword>
<evidence type="ECO:0000259" key="5">
    <source>
        <dbReference type="PROSITE" id="PS50892"/>
    </source>
</evidence>
<evidence type="ECO:0000256" key="3">
    <source>
        <dbReference type="SAM" id="Coils"/>
    </source>
</evidence>
<feature type="repeat" description="ANK" evidence="1">
    <location>
        <begin position="354"/>
        <end position="388"/>
    </location>
</feature>
<keyword evidence="2 3" id="KW-0175">Coiled coil</keyword>
<dbReference type="OrthoDB" id="43418at2759"/>
<reference evidence="6 7" key="1">
    <citation type="submission" date="2016-09" db="EMBL/GenBank/DDBJ databases">
        <title>Extensive genetic diversity and differential bi-allelic expression allows diatom success in the polar Southern Ocean.</title>
        <authorList>
            <consortium name="DOE Joint Genome Institute"/>
            <person name="Mock T."/>
            <person name="Otillar R.P."/>
            <person name="Strauss J."/>
            <person name="Dupont C."/>
            <person name="Frickenhaus S."/>
            <person name="Maumus F."/>
            <person name="Mcmullan M."/>
            <person name="Sanges R."/>
            <person name="Schmutz J."/>
            <person name="Toseland A."/>
            <person name="Valas R."/>
            <person name="Veluchamy A."/>
            <person name="Ward B.J."/>
            <person name="Allen A."/>
            <person name="Barry K."/>
            <person name="Falciatore A."/>
            <person name="Ferrante M."/>
            <person name="Fortunato A.E."/>
            <person name="Gloeckner G."/>
            <person name="Gruber A."/>
            <person name="Hipkin R."/>
            <person name="Janech M."/>
            <person name="Kroth P."/>
            <person name="Leese F."/>
            <person name="Lindquist E."/>
            <person name="Lyon B.R."/>
            <person name="Martin J."/>
            <person name="Mayer C."/>
            <person name="Parker M."/>
            <person name="Quesneville H."/>
            <person name="Raymond J."/>
            <person name="Uhlig C."/>
            <person name="Valentin K.U."/>
            <person name="Worden A.Z."/>
            <person name="Armbrust E.V."/>
            <person name="Bowler C."/>
            <person name="Green B."/>
            <person name="Moulton V."/>
            <person name="Van Oosterhout C."/>
            <person name="Grigoriev I."/>
        </authorList>
    </citation>
    <scope>NUCLEOTIDE SEQUENCE [LARGE SCALE GENOMIC DNA]</scope>
    <source>
        <strain evidence="6 7">CCMP1102</strain>
    </source>
</reference>
<feature type="region of interest" description="Disordered" evidence="4">
    <location>
        <begin position="447"/>
        <end position="468"/>
    </location>
</feature>
<sequence length="518" mass="59190">MFKKVDIRKLKPKLLRKTSNGTGSGGDEKQSKIDDSSANETDDIADKEKMMDESAPPPQQQEQEQEQLDGIEEIENNTGNLDWTNEDDEEDKDENENESENEDEEEEEEDVHKILRDIEIPDFNLSVDSIDDDKNNCDDHSIDYENQLQREEVFSKRYHPRKSEEKELYDISSRLGVSTSSIRLTTCSNTLHELLFGDHSIVLKKGPINFNDQNCELFLLTDGFISAYQNINIYNPLESKYDTCHFWSDIEFIKVAYHGTLLIKMQTGESYNLIGVSDGEDMKSWLRVIEHIVTLHAIHDTTPKKSSSTTRRTDVLGWQYILIHQPGYTAAVSGDFKLMGNPNPKILNQLDEYNQSSPLHYALQYEPCSAIVVDSLLRMGADPNLLDGEGRSAMYYAQRNELSDIEEILKDSGGRTSKLAEMEVRGELFAGVDQADKNTERRREIEQAVKDNKATEAAAKSQSAQSQMSQNMTAMIERGEKISEMDDKARQLNEEAQNYGKLASQLKDQMKNKKWYQF</sequence>
<dbReference type="InterPro" id="IPR002110">
    <property type="entry name" value="Ankyrin_rpt"/>
</dbReference>
<feature type="compositionally biased region" description="Basic and acidic residues" evidence="4">
    <location>
        <begin position="26"/>
        <end position="35"/>
    </location>
</feature>
<accession>A0A1E7FE09</accession>
<evidence type="ECO:0000313" key="6">
    <source>
        <dbReference type="EMBL" id="OEU16285.1"/>
    </source>
</evidence>
<feature type="region of interest" description="Disordered" evidence="4">
    <location>
        <begin position="1"/>
        <end position="111"/>
    </location>
</feature>
<dbReference type="KEGG" id="fcy:FRACYDRAFT_238876"/>
<protein>
    <recommendedName>
        <fullName evidence="5">V-SNARE coiled-coil homology domain-containing protein</fullName>
    </recommendedName>
</protein>
<dbReference type="Proteomes" id="UP000095751">
    <property type="component" value="Unassembled WGS sequence"/>
</dbReference>
<dbReference type="InterPro" id="IPR042855">
    <property type="entry name" value="V_SNARE_CC"/>
</dbReference>
<feature type="compositionally biased region" description="Acidic residues" evidence="4">
    <location>
        <begin position="84"/>
        <end position="109"/>
    </location>
</feature>